<dbReference type="Proteomes" id="UP000001340">
    <property type="component" value="Unassembled WGS sequence"/>
</dbReference>
<dbReference type="Gene3D" id="3.90.230.10">
    <property type="entry name" value="Creatinase/methionine aminopeptidase superfamily"/>
    <property type="match status" value="1"/>
</dbReference>
<accession>A0A0E2D5R4</accession>
<keyword evidence="2" id="KW-0378">Hydrolase</keyword>
<organism evidence="2 3">
    <name type="scientific">Leptospira interrogans str. UI 12758</name>
    <dbReference type="NCBI Taxonomy" id="1049938"/>
    <lineage>
        <taxon>Bacteria</taxon>
        <taxon>Pseudomonadati</taxon>
        <taxon>Spirochaetota</taxon>
        <taxon>Spirochaetia</taxon>
        <taxon>Leptospirales</taxon>
        <taxon>Leptospiraceae</taxon>
        <taxon>Leptospira</taxon>
    </lineage>
</organism>
<dbReference type="EC" id="3.4.-.-" evidence="2"/>
<evidence type="ECO:0000313" key="2">
    <source>
        <dbReference type="EMBL" id="EKR55400.1"/>
    </source>
</evidence>
<sequence>MNDKIKYLKEAQEKAEVLFSLIDEKQLIKANKTEKQLSEEIYQLAKESIGISKFWHKKIVRAGINSVLPYDFNPKNSFIQEDDIVWVDFGPIFNSYEADLGRTYVLGNDPEKVKIKEATEITWHETRDYYISKEKISGKELFEFVTEKALENGFLFGNDIAGHLIDQFSHNKLHKKTPLNYICSDNYTDLKNQYEGKDRFWVLEIHFINKEKTYGSFFEQLLI</sequence>
<feature type="domain" description="Peptidase M24" evidence="1">
    <location>
        <begin position="7"/>
        <end position="170"/>
    </location>
</feature>
<dbReference type="Pfam" id="PF00557">
    <property type="entry name" value="Peptidase_M24"/>
    <property type="match status" value="1"/>
</dbReference>
<dbReference type="SUPFAM" id="SSF55920">
    <property type="entry name" value="Creatinase/aminopeptidase"/>
    <property type="match status" value="1"/>
</dbReference>
<dbReference type="InterPro" id="IPR050659">
    <property type="entry name" value="Peptidase_M24B"/>
</dbReference>
<dbReference type="RefSeq" id="WP_000998217.1">
    <property type="nucleotide sequence ID" value="NZ_AHNR02000029.1"/>
</dbReference>
<dbReference type="GO" id="GO:0016787">
    <property type="term" value="F:hydrolase activity"/>
    <property type="evidence" value="ECO:0007669"/>
    <property type="project" value="UniProtKB-KW"/>
</dbReference>
<dbReference type="AlphaFoldDB" id="A0A0E2D5R4"/>
<reference evidence="2 3" key="1">
    <citation type="submission" date="2012-10" db="EMBL/GenBank/DDBJ databases">
        <authorList>
            <person name="Harkins D.M."/>
            <person name="Durkin A.S."/>
            <person name="Brinkac L.M."/>
            <person name="Haft D.H."/>
            <person name="Selengut J.D."/>
            <person name="Sanka R."/>
            <person name="DePew J."/>
            <person name="Purushe J."/>
            <person name="Chanthongthip A."/>
            <person name="Lattana O."/>
            <person name="Phetsouvanh R."/>
            <person name="Newton P.N."/>
            <person name="Vinetz J.M."/>
            <person name="Sutton G.G."/>
            <person name="Nierman W.C."/>
            <person name="Fouts D.E."/>
        </authorList>
    </citation>
    <scope>NUCLEOTIDE SEQUENCE [LARGE SCALE GENOMIC DNA]</scope>
    <source>
        <strain evidence="2 3">UI 12758</strain>
    </source>
</reference>
<comment type="caution">
    <text evidence="2">The sequence shown here is derived from an EMBL/GenBank/DDBJ whole genome shotgun (WGS) entry which is preliminary data.</text>
</comment>
<dbReference type="PANTHER" id="PTHR46112">
    <property type="entry name" value="AMINOPEPTIDASE"/>
    <property type="match status" value="1"/>
</dbReference>
<name>A0A0E2D5R4_LEPIR</name>
<dbReference type="InterPro" id="IPR000994">
    <property type="entry name" value="Pept_M24"/>
</dbReference>
<dbReference type="CDD" id="cd01066">
    <property type="entry name" value="APP_MetAP"/>
    <property type="match status" value="1"/>
</dbReference>
<evidence type="ECO:0000313" key="3">
    <source>
        <dbReference type="Proteomes" id="UP000001340"/>
    </source>
</evidence>
<dbReference type="PANTHER" id="PTHR46112:SF2">
    <property type="entry name" value="XAA-PRO AMINOPEPTIDASE P-RELATED"/>
    <property type="match status" value="1"/>
</dbReference>
<gene>
    <name evidence="2" type="ORF">LEP1GSC105_1043</name>
</gene>
<proteinExistence type="predicted"/>
<dbReference type="EMBL" id="AHNR02000029">
    <property type="protein sequence ID" value="EKR55400.1"/>
    <property type="molecule type" value="Genomic_DNA"/>
</dbReference>
<dbReference type="InterPro" id="IPR036005">
    <property type="entry name" value="Creatinase/aminopeptidase-like"/>
</dbReference>
<evidence type="ECO:0000259" key="1">
    <source>
        <dbReference type="Pfam" id="PF00557"/>
    </source>
</evidence>
<protein>
    <submittedName>
        <fullName evidence="2">Metallopeptidase family M24</fullName>
        <ecNumber evidence="2">3.4.-.-</ecNumber>
    </submittedName>
</protein>